<dbReference type="RefSeq" id="WP_105360104.1">
    <property type="nucleotide sequence ID" value="NZ_PUIB01000030.1"/>
</dbReference>
<accession>A0A2S8F391</accession>
<dbReference type="InterPro" id="IPR036291">
    <property type="entry name" value="NAD(P)-bd_dom_sf"/>
</dbReference>
<dbReference type="SUPFAM" id="SSF51735">
    <property type="entry name" value="NAD(P)-binding Rossmann-fold domains"/>
    <property type="match status" value="1"/>
</dbReference>
<sequence>MIQNTISDQVRNLSVGTLRRETPLPLLITGVAGVPGYNALPYFTEKYPGQVVGVRQVNNWRMLGDNIVACDVEDIDGLKRLFDQYQFRAVLNCGGSCALKSCELDPSMAWRINFESVRNLLHVLEGSDTRLVQLSIDLVYSDKLGGGYYEHEPTDPVTIYGKTMAASENLIQLERPESAILRISLPMGISFNGHAGAIDWIQSRFIKDKPATLYYDEIRTPTYTDCLNRVIDDMLGRDSAGIFHAGGPRRLSLYQIAQIINRVGDYNPNHLMGCLREEAGPVPPRAGDVTMDSTKLADELGYEPFDPWPLHDCWMPTHHDWHHERPADELRGPQQILDLLYRNPRHAV</sequence>
<evidence type="ECO:0000313" key="2">
    <source>
        <dbReference type="EMBL" id="PQO26636.1"/>
    </source>
</evidence>
<dbReference type="InterPro" id="IPR029903">
    <property type="entry name" value="RmlD-like-bd"/>
</dbReference>
<dbReference type="Proteomes" id="UP000239388">
    <property type="component" value="Unassembled WGS sequence"/>
</dbReference>
<comment type="caution">
    <text evidence="2">The sequence shown here is derived from an EMBL/GenBank/DDBJ whole genome shotgun (WGS) entry which is preliminary data.</text>
</comment>
<dbReference type="Gene3D" id="3.40.50.720">
    <property type="entry name" value="NAD(P)-binding Rossmann-like Domain"/>
    <property type="match status" value="1"/>
</dbReference>
<dbReference type="AlphaFoldDB" id="A0A2S8F391"/>
<proteinExistence type="predicted"/>
<protein>
    <submittedName>
        <fullName evidence="2">dTDP-4-dehydrorhamnose reductase</fullName>
    </submittedName>
</protein>
<evidence type="ECO:0000313" key="3">
    <source>
        <dbReference type="Proteomes" id="UP000239388"/>
    </source>
</evidence>
<dbReference type="EMBL" id="PUIB01000030">
    <property type="protein sequence ID" value="PQO26636.1"/>
    <property type="molecule type" value="Genomic_DNA"/>
</dbReference>
<gene>
    <name evidence="2" type="ORF">C5Y98_30110</name>
</gene>
<dbReference type="PANTHER" id="PTHR43242:SF1">
    <property type="entry name" value="NAD(P)-BINDING ROSSMANN-FOLD SUPERFAMILY PROTEIN"/>
    <property type="match status" value="1"/>
</dbReference>
<dbReference type="PANTHER" id="PTHR43242">
    <property type="entry name" value="NAD(P)-BINDING ROSSMANN-FOLD SUPERFAMILY PROTEIN"/>
    <property type="match status" value="1"/>
</dbReference>
<reference evidence="2 3" key="1">
    <citation type="submission" date="2018-02" db="EMBL/GenBank/DDBJ databases">
        <title>Comparative genomes isolates from brazilian mangrove.</title>
        <authorList>
            <person name="Araujo J.E."/>
            <person name="Taketani R.G."/>
            <person name="Silva M.C.P."/>
            <person name="Loureco M.V."/>
            <person name="Andreote F.D."/>
        </authorList>
    </citation>
    <scope>NUCLEOTIDE SEQUENCE [LARGE SCALE GENOMIC DNA]</scope>
    <source>
        <strain evidence="2 3">NAP PRIS-MGV</strain>
    </source>
</reference>
<evidence type="ECO:0000259" key="1">
    <source>
        <dbReference type="Pfam" id="PF04321"/>
    </source>
</evidence>
<dbReference type="Pfam" id="PF04321">
    <property type="entry name" value="RmlD_sub_bind"/>
    <property type="match status" value="1"/>
</dbReference>
<dbReference type="OrthoDB" id="9803892at2"/>
<organism evidence="2 3">
    <name type="scientific">Blastopirellula marina</name>
    <dbReference type="NCBI Taxonomy" id="124"/>
    <lineage>
        <taxon>Bacteria</taxon>
        <taxon>Pseudomonadati</taxon>
        <taxon>Planctomycetota</taxon>
        <taxon>Planctomycetia</taxon>
        <taxon>Pirellulales</taxon>
        <taxon>Pirellulaceae</taxon>
        <taxon>Blastopirellula</taxon>
    </lineage>
</organism>
<feature type="domain" description="RmlD-like substrate binding" evidence="1">
    <location>
        <begin position="56"/>
        <end position="303"/>
    </location>
</feature>
<name>A0A2S8F391_9BACT</name>